<dbReference type="EMBL" id="PJRT01000032">
    <property type="protein sequence ID" value="PLR20394.1"/>
    <property type="molecule type" value="Genomic_DNA"/>
</dbReference>
<gene>
    <name evidence="1" type="ORF">PZBJ_20285</name>
</gene>
<evidence type="ECO:0000313" key="1">
    <source>
        <dbReference type="EMBL" id="PLR20394.1"/>
    </source>
</evidence>
<accession>A0ABX4SL75</accession>
<dbReference type="InterPro" id="IPR019701">
    <property type="entry name" value="Phage_P22_NinX"/>
</dbReference>
<reference evidence="2" key="1">
    <citation type="submission" date="2017-12" db="EMBL/GenBank/DDBJ databases">
        <title>The genome sequence of Pantoea sp. 596.</title>
        <authorList>
            <person name="Gao J."/>
            <person name="Mao X."/>
            <person name="Sun J."/>
        </authorList>
    </citation>
    <scope>NUCLEOTIDE SEQUENCE [LARGE SCALE GENOMIC DNA]</scope>
    <source>
        <strain evidence="2">596</strain>
    </source>
</reference>
<evidence type="ECO:0000313" key="2">
    <source>
        <dbReference type="Proteomes" id="UP000234296"/>
    </source>
</evidence>
<name>A0ABX4SL75_9GAMM</name>
<dbReference type="Proteomes" id="UP000234296">
    <property type="component" value="Unassembled WGS sequence"/>
</dbReference>
<protein>
    <recommendedName>
        <fullName evidence="3">NinX</fullName>
    </recommendedName>
</protein>
<keyword evidence="2" id="KW-1185">Reference proteome</keyword>
<sequence>MEPVMDYSKLTDFEINKRVLAIKSGMKPLNYAHNADNRSAGMVDVNKNYHWFDFCNDWASAGPIIQRSAISLQSPESAGTEEWFAQSWRWNQPSIECYDANPRRAAMIVFLKMQEKTDAA</sequence>
<dbReference type="Pfam" id="PF10765">
    <property type="entry name" value="Phage_P22_NinX"/>
    <property type="match status" value="1"/>
</dbReference>
<comment type="caution">
    <text evidence="1">The sequence shown here is derived from an EMBL/GenBank/DDBJ whole genome shotgun (WGS) entry which is preliminary data.</text>
</comment>
<evidence type="ECO:0008006" key="3">
    <source>
        <dbReference type="Google" id="ProtNLM"/>
    </source>
</evidence>
<organism evidence="1 2">
    <name type="scientific">Pantoea endophytica</name>
    <dbReference type="NCBI Taxonomy" id="92488"/>
    <lineage>
        <taxon>Bacteria</taxon>
        <taxon>Pseudomonadati</taxon>
        <taxon>Pseudomonadota</taxon>
        <taxon>Gammaproteobacteria</taxon>
        <taxon>Enterobacterales</taxon>
        <taxon>Erwiniaceae</taxon>
        <taxon>Pantoea</taxon>
    </lineage>
</organism>
<proteinExistence type="predicted"/>